<evidence type="ECO:0000256" key="10">
    <source>
        <dbReference type="SAM" id="SignalP"/>
    </source>
</evidence>
<accession>A0A811M0N6</accession>
<evidence type="ECO:0000313" key="12">
    <source>
        <dbReference type="Proteomes" id="UP000659654"/>
    </source>
</evidence>
<feature type="compositionally biased region" description="Polar residues" evidence="9">
    <location>
        <begin position="398"/>
        <end position="409"/>
    </location>
</feature>
<dbReference type="CDD" id="cd00112">
    <property type="entry name" value="LDLa"/>
    <property type="match status" value="4"/>
</dbReference>
<dbReference type="PRINTS" id="PR00261">
    <property type="entry name" value="LDLRECEPTOR"/>
</dbReference>
<dbReference type="InterPro" id="IPR023415">
    <property type="entry name" value="LDLR_class-A_CS"/>
</dbReference>
<dbReference type="InterPro" id="IPR036055">
    <property type="entry name" value="LDL_receptor-like_sf"/>
</dbReference>
<protein>
    <submittedName>
        <fullName evidence="11">(pine wood nematode) hypothetical protein</fullName>
    </submittedName>
</protein>
<feature type="disulfide bond" evidence="8">
    <location>
        <begin position="186"/>
        <end position="201"/>
    </location>
</feature>
<feature type="compositionally biased region" description="Low complexity" evidence="9">
    <location>
        <begin position="116"/>
        <end position="126"/>
    </location>
</feature>
<dbReference type="InterPro" id="IPR050685">
    <property type="entry name" value="LDLR"/>
</dbReference>
<keyword evidence="4" id="KW-0677">Repeat</keyword>
<keyword evidence="5" id="KW-1133">Transmembrane helix</keyword>
<comment type="subcellular location">
    <subcellularLocation>
        <location evidence="2">Endomembrane system</location>
    </subcellularLocation>
    <subcellularLocation>
        <location evidence="1">Membrane</location>
        <topology evidence="1">Single-pass membrane protein</topology>
    </subcellularLocation>
</comment>
<evidence type="ECO:0000256" key="6">
    <source>
        <dbReference type="ARBA" id="ARBA00023136"/>
    </source>
</evidence>
<organism evidence="11 12">
    <name type="scientific">Bursaphelenchus xylophilus</name>
    <name type="common">Pinewood nematode worm</name>
    <name type="synonym">Aphelenchoides xylophilus</name>
    <dbReference type="NCBI Taxonomy" id="6326"/>
    <lineage>
        <taxon>Eukaryota</taxon>
        <taxon>Metazoa</taxon>
        <taxon>Ecdysozoa</taxon>
        <taxon>Nematoda</taxon>
        <taxon>Chromadorea</taxon>
        <taxon>Rhabditida</taxon>
        <taxon>Tylenchina</taxon>
        <taxon>Tylenchomorpha</taxon>
        <taxon>Aphelenchoidea</taxon>
        <taxon>Aphelenchoididae</taxon>
        <taxon>Bursaphelenchus</taxon>
    </lineage>
</organism>
<reference evidence="11" key="1">
    <citation type="submission" date="2020-09" db="EMBL/GenBank/DDBJ databases">
        <authorList>
            <person name="Kikuchi T."/>
        </authorList>
    </citation>
    <scope>NUCLEOTIDE SEQUENCE</scope>
    <source>
        <strain evidence="11">Ka4C1</strain>
    </source>
</reference>
<feature type="disulfide bond" evidence="8">
    <location>
        <begin position="262"/>
        <end position="277"/>
    </location>
</feature>
<feature type="region of interest" description="Disordered" evidence="9">
    <location>
        <begin position="395"/>
        <end position="425"/>
    </location>
</feature>
<evidence type="ECO:0000256" key="4">
    <source>
        <dbReference type="ARBA" id="ARBA00022737"/>
    </source>
</evidence>
<feature type="disulfide bond" evidence="8">
    <location>
        <begin position="224"/>
        <end position="239"/>
    </location>
</feature>
<comment type="caution">
    <text evidence="8">Lacks conserved residue(s) required for the propagation of feature annotation.</text>
</comment>
<dbReference type="OrthoDB" id="2019384at2759"/>
<dbReference type="Pfam" id="PF00057">
    <property type="entry name" value="Ldl_recept_a"/>
    <property type="match status" value="3"/>
</dbReference>
<feature type="disulfide bond" evidence="8">
    <location>
        <begin position="300"/>
        <end position="315"/>
    </location>
</feature>
<dbReference type="EMBL" id="CAJFDI010000006">
    <property type="protein sequence ID" value="CAD5233490.1"/>
    <property type="molecule type" value="Genomic_DNA"/>
</dbReference>
<evidence type="ECO:0000256" key="7">
    <source>
        <dbReference type="ARBA" id="ARBA00023157"/>
    </source>
</evidence>
<evidence type="ECO:0000256" key="8">
    <source>
        <dbReference type="PROSITE-ProRule" id="PRU00124"/>
    </source>
</evidence>
<keyword evidence="6" id="KW-0472">Membrane</keyword>
<dbReference type="Gene3D" id="4.10.400.10">
    <property type="entry name" value="Low-density Lipoprotein Receptor"/>
    <property type="match status" value="4"/>
</dbReference>
<evidence type="ECO:0000256" key="1">
    <source>
        <dbReference type="ARBA" id="ARBA00004167"/>
    </source>
</evidence>
<feature type="compositionally biased region" description="Polar residues" evidence="9">
    <location>
        <begin position="539"/>
        <end position="554"/>
    </location>
</feature>
<dbReference type="GO" id="GO:0012505">
    <property type="term" value="C:endomembrane system"/>
    <property type="evidence" value="ECO:0007669"/>
    <property type="project" value="UniProtKB-SubCell"/>
</dbReference>
<proteinExistence type="predicted"/>
<dbReference type="InterPro" id="IPR002172">
    <property type="entry name" value="LDrepeatLR_classA_rpt"/>
</dbReference>
<sequence length="604" mass="66100">MRSPLRTNPSLALLLFQLLRTLCNPKAIDVLQSQTQLEEHPLNFCNMTELAAENGLQKTSMGQFMGYSCSPEFYHCRWQSDGFHTYKKNCRIAPAPALGSVQTTPISGSGSGSRLGAGAAQSQSQLPAPEPWQSLGLVFDTLGTQNCNYDYNVKTCGLQSAPEACTNATDFACPLSETCVPLGQRCDGAYDCILEEDEQNCPMCKAEEFPCVKSEQCIPMTGRCNGIKECRDGTDEMDCEECPAGNFLCRKSNKCIPAIQRCDGTSDCPQGEDELLCKKDASQMYVCENRKDQVARNLVCDGKEDCPDGSDEKYCLRPSLPVAPEKSVEANELTSTAIYAPQSLPISPIAASTPAPVSIMPLPSVDSLRIAGNRQVGKATASFPRVQFGESKAIDASTEATSPMQSQEVTEAGDAEDSLHSKPTVQMKKYRLPNEKLTRGDCNEPCAQDEEIPVFVGQKGRKTFTPTTWSYRQEAATAPQIAVTQPNQTHDPLQALSDKYGADRNELLRKIERILKNESEPTARTSKTNAEPFHRLSKTPLSGSPSRADPTNGSPPCRRTANAPPRLFPTIDVAPHFPMALPPPHRRVLMFKGLLLFAWLLSRL</sequence>
<evidence type="ECO:0000313" key="11">
    <source>
        <dbReference type="EMBL" id="CAD5233490.1"/>
    </source>
</evidence>
<dbReference type="PROSITE" id="PS50068">
    <property type="entry name" value="LDLRA_2"/>
    <property type="match status" value="4"/>
</dbReference>
<dbReference type="Proteomes" id="UP000659654">
    <property type="component" value="Unassembled WGS sequence"/>
</dbReference>
<keyword evidence="7 8" id="KW-1015">Disulfide bond</keyword>
<dbReference type="PANTHER" id="PTHR24270:SF59">
    <property type="entry name" value="LDL RECEPTOR REPEAT-CONTAINING PROTEIN EGG-1-RELATED"/>
    <property type="match status" value="1"/>
</dbReference>
<dbReference type="GO" id="GO:0016192">
    <property type="term" value="P:vesicle-mediated transport"/>
    <property type="evidence" value="ECO:0007669"/>
    <property type="project" value="UniProtKB-ARBA"/>
</dbReference>
<evidence type="ECO:0000256" key="3">
    <source>
        <dbReference type="ARBA" id="ARBA00022692"/>
    </source>
</evidence>
<dbReference type="AlphaFoldDB" id="A0A811M0N6"/>
<feature type="chain" id="PRO_5036221536" evidence="10">
    <location>
        <begin position="24"/>
        <end position="604"/>
    </location>
</feature>
<feature type="region of interest" description="Disordered" evidence="9">
    <location>
        <begin position="103"/>
        <end position="127"/>
    </location>
</feature>
<keyword evidence="3" id="KW-0812">Transmembrane</keyword>
<feature type="signal peptide" evidence="10">
    <location>
        <begin position="1"/>
        <end position="23"/>
    </location>
</feature>
<dbReference type="SUPFAM" id="SSF57424">
    <property type="entry name" value="LDL receptor-like module"/>
    <property type="match status" value="4"/>
</dbReference>
<name>A0A811M0N6_BURXY</name>
<evidence type="ECO:0000256" key="5">
    <source>
        <dbReference type="ARBA" id="ARBA00022989"/>
    </source>
</evidence>
<comment type="caution">
    <text evidence="11">The sequence shown here is derived from an EMBL/GenBank/DDBJ whole genome shotgun (WGS) entry which is preliminary data.</text>
</comment>
<gene>
    <name evidence="11" type="ORF">BXYJ_LOCUS13581</name>
</gene>
<evidence type="ECO:0000256" key="2">
    <source>
        <dbReference type="ARBA" id="ARBA00004308"/>
    </source>
</evidence>
<keyword evidence="10" id="KW-0732">Signal</keyword>
<dbReference type="SMART" id="SM00192">
    <property type="entry name" value="LDLa"/>
    <property type="match status" value="4"/>
</dbReference>
<dbReference type="EMBL" id="CAJFCV020000006">
    <property type="protein sequence ID" value="CAG9128664.1"/>
    <property type="molecule type" value="Genomic_DNA"/>
</dbReference>
<keyword evidence="12" id="KW-1185">Reference proteome</keyword>
<dbReference type="PANTHER" id="PTHR24270">
    <property type="entry name" value="LOW-DENSITY LIPOPROTEIN RECEPTOR-RELATED"/>
    <property type="match status" value="1"/>
</dbReference>
<evidence type="ECO:0000256" key="9">
    <source>
        <dbReference type="SAM" id="MobiDB-lite"/>
    </source>
</evidence>
<dbReference type="PROSITE" id="PS01209">
    <property type="entry name" value="LDLRA_1"/>
    <property type="match status" value="1"/>
</dbReference>
<feature type="region of interest" description="Disordered" evidence="9">
    <location>
        <begin position="515"/>
        <end position="562"/>
    </location>
</feature>
<dbReference type="Proteomes" id="UP000582659">
    <property type="component" value="Unassembled WGS sequence"/>
</dbReference>
<dbReference type="GO" id="GO:0005886">
    <property type="term" value="C:plasma membrane"/>
    <property type="evidence" value="ECO:0007669"/>
    <property type="project" value="TreeGrafter"/>
</dbReference>